<name>A0AAD7MWM8_9AGAR</name>
<gene>
    <name evidence="2" type="ORF">B0H16DRAFT_1732058</name>
</gene>
<dbReference type="AlphaFoldDB" id="A0AAD7MWM8"/>
<proteinExistence type="predicted"/>
<dbReference type="Proteomes" id="UP001215598">
    <property type="component" value="Unassembled WGS sequence"/>
</dbReference>
<protein>
    <submittedName>
        <fullName evidence="2">Uncharacterized protein</fullName>
    </submittedName>
</protein>
<sequence length="117" mass="13314">MLFWILVLYVARRFGTTQRHPDLVVRAPSDTLCDSTINNCRTLFDIVWGCLATTSACTWVSLHQNVPDPKLGWLSLLLRKLRMMLVMTIAPEFITNYAAVQLISALRISKEFVVSKT</sequence>
<comment type="caution">
    <text evidence="2">The sequence shown here is derived from an EMBL/GenBank/DDBJ whole genome shotgun (WGS) entry which is preliminary data.</text>
</comment>
<feature type="signal peptide" evidence="1">
    <location>
        <begin position="1"/>
        <end position="17"/>
    </location>
</feature>
<organism evidence="2 3">
    <name type="scientific">Mycena metata</name>
    <dbReference type="NCBI Taxonomy" id="1033252"/>
    <lineage>
        <taxon>Eukaryota</taxon>
        <taxon>Fungi</taxon>
        <taxon>Dikarya</taxon>
        <taxon>Basidiomycota</taxon>
        <taxon>Agaricomycotina</taxon>
        <taxon>Agaricomycetes</taxon>
        <taxon>Agaricomycetidae</taxon>
        <taxon>Agaricales</taxon>
        <taxon>Marasmiineae</taxon>
        <taxon>Mycenaceae</taxon>
        <taxon>Mycena</taxon>
    </lineage>
</organism>
<dbReference type="EMBL" id="JARKIB010000135">
    <property type="protein sequence ID" value="KAJ7733961.1"/>
    <property type="molecule type" value="Genomic_DNA"/>
</dbReference>
<keyword evidence="3" id="KW-1185">Reference proteome</keyword>
<evidence type="ECO:0000256" key="1">
    <source>
        <dbReference type="SAM" id="SignalP"/>
    </source>
</evidence>
<evidence type="ECO:0000313" key="3">
    <source>
        <dbReference type="Proteomes" id="UP001215598"/>
    </source>
</evidence>
<feature type="chain" id="PRO_5042190960" evidence="1">
    <location>
        <begin position="18"/>
        <end position="117"/>
    </location>
</feature>
<accession>A0AAD7MWM8</accession>
<dbReference type="PANTHER" id="PTHR35043:SF7">
    <property type="entry name" value="TRANSCRIPTION FACTOR DOMAIN-CONTAINING PROTEIN"/>
    <property type="match status" value="1"/>
</dbReference>
<evidence type="ECO:0000313" key="2">
    <source>
        <dbReference type="EMBL" id="KAJ7733961.1"/>
    </source>
</evidence>
<keyword evidence="1" id="KW-0732">Signal</keyword>
<dbReference type="PANTHER" id="PTHR35043">
    <property type="entry name" value="TRANSCRIPTION FACTOR DOMAIN-CONTAINING PROTEIN"/>
    <property type="match status" value="1"/>
</dbReference>
<reference evidence="2" key="1">
    <citation type="submission" date="2023-03" db="EMBL/GenBank/DDBJ databases">
        <title>Massive genome expansion in bonnet fungi (Mycena s.s.) driven by repeated elements and novel gene families across ecological guilds.</title>
        <authorList>
            <consortium name="Lawrence Berkeley National Laboratory"/>
            <person name="Harder C.B."/>
            <person name="Miyauchi S."/>
            <person name="Viragh M."/>
            <person name="Kuo A."/>
            <person name="Thoen E."/>
            <person name="Andreopoulos B."/>
            <person name="Lu D."/>
            <person name="Skrede I."/>
            <person name="Drula E."/>
            <person name="Henrissat B."/>
            <person name="Morin E."/>
            <person name="Kohler A."/>
            <person name="Barry K."/>
            <person name="LaButti K."/>
            <person name="Morin E."/>
            <person name="Salamov A."/>
            <person name="Lipzen A."/>
            <person name="Mereny Z."/>
            <person name="Hegedus B."/>
            <person name="Baldrian P."/>
            <person name="Stursova M."/>
            <person name="Weitz H."/>
            <person name="Taylor A."/>
            <person name="Grigoriev I.V."/>
            <person name="Nagy L.G."/>
            <person name="Martin F."/>
            <person name="Kauserud H."/>
        </authorList>
    </citation>
    <scope>NUCLEOTIDE SEQUENCE</scope>
    <source>
        <strain evidence="2">CBHHK182m</strain>
    </source>
</reference>